<comment type="caution">
    <text evidence="2">Lacks conserved residue(s) required for the propagation of feature annotation.</text>
</comment>
<evidence type="ECO:0000259" key="4">
    <source>
        <dbReference type="PROSITE" id="PS50026"/>
    </source>
</evidence>
<evidence type="ECO:0000256" key="2">
    <source>
        <dbReference type="PROSITE-ProRule" id="PRU00076"/>
    </source>
</evidence>
<reference evidence="7" key="1">
    <citation type="submission" date="2022-11" db="UniProtKB">
        <authorList>
            <consortium name="WormBaseParasite"/>
        </authorList>
    </citation>
    <scope>IDENTIFICATION</scope>
</reference>
<feature type="domain" description="C-type lectin" evidence="5">
    <location>
        <begin position="249"/>
        <end position="379"/>
    </location>
</feature>
<dbReference type="Proteomes" id="UP000887565">
    <property type="component" value="Unplaced"/>
</dbReference>
<dbReference type="InterPro" id="IPR016187">
    <property type="entry name" value="CTDL_fold"/>
</dbReference>
<sequence length="449" mass="50596">MGGCVRMTIFRFLTIAFLQNYCRLIAGYAFENCDDSSTHHGNCTVVQRDGAIGSESVNSIILNGGYSDFGKKSGCPYEAGACQKGFSFYGWVKFFAYITPCENYGVYVSNQQFAIHLQGNGRLSVYVWMKNDAQWQAESVQPVQLGFWYPLILQFDYNRTLGNGTMVLWLQSQQVAFSNCTEKRTFKPVADNMVFGGDDHFTNIQIDRTNWDSEIQSMEHIVGVLIDPPAREGNCHSKPYSTLTRPFQCFWLQKDDHKNWTEAYKACDIPAYDAGYPYGRLARFQPENKSFTWRASEPKFKEATGSGQKPGYLAWLGGGRRSHWLNREMTIVGDITVPPDVVYNGANATDESCLALDTSGRKWQWVESDCSKKLGYVCEMSWDCVLQNPCQNYGACIPVTDGPTCKCYPGSSGKFCERGAYEPYCLNNCPCSVEFKICQAPTPDQKESH</sequence>
<dbReference type="Pfam" id="PF00008">
    <property type="entry name" value="EGF"/>
    <property type="match status" value="1"/>
</dbReference>
<dbReference type="PROSITE" id="PS50041">
    <property type="entry name" value="C_TYPE_LECTIN_2"/>
    <property type="match status" value="1"/>
</dbReference>
<dbReference type="WBParaSite" id="nRc.2.0.1.t09724-RA">
    <property type="protein sequence ID" value="nRc.2.0.1.t09724-RA"/>
    <property type="gene ID" value="nRc.2.0.1.g09724"/>
</dbReference>
<dbReference type="InterPro" id="IPR001304">
    <property type="entry name" value="C-type_lectin-like"/>
</dbReference>
<evidence type="ECO:0000313" key="7">
    <source>
        <dbReference type="WBParaSite" id="nRc.2.0.1.t09724-RA"/>
    </source>
</evidence>
<keyword evidence="1 2" id="KW-1015">Disulfide bond</keyword>
<accession>A0A915I6F8</accession>
<feature type="chain" id="PRO_5038123701" evidence="3">
    <location>
        <begin position="28"/>
        <end position="449"/>
    </location>
</feature>
<evidence type="ECO:0000256" key="1">
    <source>
        <dbReference type="ARBA" id="ARBA00023157"/>
    </source>
</evidence>
<dbReference type="SMART" id="SM00181">
    <property type="entry name" value="EGF"/>
    <property type="match status" value="1"/>
</dbReference>
<dbReference type="SUPFAM" id="SSF57196">
    <property type="entry name" value="EGF/Laminin"/>
    <property type="match status" value="1"/>
</dbReference>
<keyword evidence="2" id="KW-0245">EGF-like domain</keyword>
<keyword evidence="3" id="KW-0732">Signal</keyword>
<dbReference type="CDD" id="cd00054">
    <property type="entry name" value="EGF_CA"/>
    <property type="match status" value="1"/>
</dbReference>
<dbReference type="Gene3D" id="3.10.100.10">
    <property type="entry name" value="Mannose-Binding Protein A, subunit A"/>
    <property type="match status" value="1"/>
</dbReference>
<dbReference type="InterPro" id="IPR013320">
    <property type="entry name" value="ConA-like_dom_sf"/>
</dbReference>
<evidence type="ECO:0000256" key="3">
    <source>
        <dbReference type="SAM" id="SignalP"/>
    </source>
</evidence>
<proteinExistence type="predicted"/>
<dbReference type="PROSITE" id="PS00022">
    <property type="entry name" value="EGF_1"/>
    <property type="match status" value="1"/>
</dbReference>
<dbReference type="InterPro" id="IPR000742">
    <property type="entry name" value="EGF"/>
</dbReference>
<dbReference type="PROSITE" id="PS50026">
    <property type="entry name" value="EGF_3"/>
    <property type="match status" value="1"/>
</dbReference>
<organism evidence="6 7">
    <name type="scientific">Romanomermis culicivorax</name>
    <name type="common">Nematode worm</name>
    <dbReference type="NCBI Taxonomy" id="13658"/>
    <lineage>
        <taxon>Eukaryota</taxon>
        <taxon>Metazoa</taxon>
        <taxon>Ecdysozoa</taxon>
        <taxon>Nematoda</taxon>
        <taxon>Enoplea</taxon>
        <taxon>Dorylaimia</taxon>
        <taxon>Mermithida</taxon>
        <taxon>Mermithoidea</taxon>
        <taxon>Mermithidae</taxon>
        <taxon>Romanomermis</taxon>
    </lineage>
</organism>
<evidence type="ECO:0000313" key="6">
    <source>
        <dbReference type="Proteomes" id="UP000887565"/>
    </source>
</evidence>
<feature type="disulfide bond" evidence="2">
    <location>
        <begin position="407"/>
        <end position="416"/>
    </location>
</feature>
<protein>
    <submittedName>
        <fullName evidence="7">Uncharacterized protein</fullName>
    </submittedName>
</protein>
<dbReference type="InterPro" id="IPR016186">
    <property type="entry name" value="C-type_lectin-like/link_sf"/>
</dbReference>
<feature type="signal peptide" evidence="3">
    <location>
        <begin position="1"/>
        <end position="27"/>
    </location>
</feature>
<name>A0A915I6F8_ROMCU</name>
<dbReference type="SUPFAM" id="SSF49899">
    <property type="entry name" value="Concanavalin A-like lectins/glucanases"/>
    <property type="match status" value="1"/>
</dbReference>
<dbReference type="AlphaFoldDB" id="A0A915I6F8"/>
<dbReference type="SUPFAM" id="SSF56436">
    <property type="entry name" value="C-type lectin-like"/>
    <property type="match status" value="1"/>
</dbReference>
<dbReference type="Gene3D" id="2.10.25.10">
    <property type="entry name" value="Laminin"/>
    <property type="match status" value="1"/>
</dbReference>
<evidence type="ECO:0000259" key="5">
    <source>
        <dbReference type="PROSITE" id="PS50041"/>
    </source>
</evidence>
<feature type="domain" description="EGF-like" evidence="4">
    <location>
        <begin position="380"/>
        <end position="417"/>
    </location>
</feature>
<keyword evidence="6" id="KW-1185">Reference proteome</keyword>